<dbReference type="InterPro" id="IPR041498">
    <property type="entry name" value="Big_6"/>
</dbReference>
<dbReference type="InterPro" id="IPR050131">
    <property type="entry name" value="Peptidase_S8_subtilisin-like"/>
</dbReference>
<dbReference type="InterPro" id="IPR000209">
    <property type="entry name" value="Peptidase_S8/S53_dom"/>
</dbReference>
<feature type="active site" description="Charge relay system" evidence="7">
    <location>
        <position position="631"/>
    </location>
</feature>
<dbReference type="InterPro" id="IPR015500">
    <property type="entry name" value="Peptidase_S8_subtilisin-rel"/>
</dbReference>
<feature type="signal peptide" evidence="8">
    <location>
        <begin position="1"/>
        <end position="24"/>
    </location>
</feature>
<feature type="chain" id="PRO_5047426741" description="Cell wall-associated protease" evidence="8">
    <location>
        <begin position="25"/>
        <end position="963"/>
    </location>
</feature>
<dbReference type="CDD" id="cd07484">
    <property type="entry name" value="Peptidases_S8_Thermitase_like"/>
    <property type="match status" value="1"/>
</dbReference>
<evidence type="ECO:0000256" key="8">
    <source>
        <dbReference type="SAM" id="SignalP"/>
    </source>
</evidence>
<dbReference type="PANTHER" id="PTHR43806:SF11">
    <property type="entry name" value="CEREVISIN-RELATED"/>
    <property type="match status" value="1"/>
</dbReference>
<keyword evidence="3" id="KW-0964">Secreted</keyword>
<keyword evidence="5 7" id="KW-0378">Hydrolase</keyword>
<keyword evidence="6 7" id="KW-0720">Serine protease</keyword>
<feature type="domain" description="Bacterial Ig" evidence="10">
    <location>
        <begin position="884"/>
        <end position="958"/>
    </location>
</feature>
<dbReference type="Gene3D" id="2.60.40.10">
    <property type="entry name" value="Immunoglobulins"/>
    <property type="match status" value="2"/>
</dbReference>
<dbReference type="PROSITE" id="PS51892">
    <property type="entry name" value="SUBTILASE"/>
    <property type="match status" value="1"/>
</dbReference>
<dbReference type="Proteomes" id="UP000236500">
    <property type="component" value="Unassembled WGS sequence"/>
</dbReference>
<evidence type="ECO:0000259" key="10">
    <source>
        <dbReference type="Pfam" id="PF17936"/>
    </source>
</evidence>
<sequence length="963" mass="103749">MLKKLLIMLTVFLLVCLPLSQVKAVTETSIPSPTLLKAQEVHNDTFPAKESEAWYKIVAPATKDSGHTHFKVTLTSKQILSMAIYPSKDQALDDETFFNYRVGTGEKNTVSVNFPDAWNGEYWLKVSYIPEEDPSTVVAPYSLKYEEVFLPPNYPAEQDANCAVETALTGKDGAADILKDARSIRDVLLASSDAGKDISKLYYKASPFLVKEFLLNSSARTTVYNNLKVLRPVIKAAAEKREYTISKEEAKAFNTISSLIKDAVPTSLANQITALENKIDSQNMSGSSLSSIFGSLDISTTFAKSGTSKFIVKLKPNASAKSLVKKASAYSMETTELDDSASTAMDDFYTVYQPTSDNSLKSFSKSEANTRKQAIDSLPDVEYVEEVTTYTKTNGTYDAYQWAINKNSVLKDATNVDIQQDDFWKATASQKLAAVKVAVVDTGVNSRLKELQGRVDNNNAKNFVDPNGEGSAMDDNNHGTHVAGVIAANADNNLGMKGMAKNATILPVKVLNADGDGDTDAIARGIQYAIDQKVDVINLSLGGSYSRTIEYVLKNADAKGITVVAASGNDGMEEISYPAYSKYTIAVGATNPFGIVADYSNYGRELDVVAPGSKIASTIPDGNIAYMDGTSMATPHVAALVSLLKGQNKALKPAEIRQILRTTTNPLAFSGEENKYAEEDEVMYDEYGEVIPALPLPAFFDIESGYGKINVWHALSKNVIKAKPVTLYDNTNYATGKVPANTEVKVFQGTKKIGEGKAAANGQYKVWIPLQKAGNKLTLTFKNGTNETKARIIVAKGVAPAAPKVTTFTDKDTQIKGQTVESAKVVVKNSKNQVVATGNATTTGAFNLRIAKQPANTKLSVQVTDIAKRVSKATVITVKDVTPPKAPTVNTIKSTATTVTGTGEKGATVCVYFQTKLLGSAKVDAKGKYSVKIPKQKVGTGLSIKQFDAANNVSPVVNKKVVK</sequence>
<evidence type="ECO:0000256" key="4">
    <source>
        <dbReference type="ARBA" id="ARBA00022670"/>
    </source>
</evidence>
<dbReference type="InterPro" id="IPR036852">
    <property type="entry name" value="Peptidase_S8/S53_dom_sf"/>
</dbReference>
<dbReference type="PRINTS" id="PR00723">
    <property type="entry name" value="SUBTILISIN"/>
</dbReference>
<evidence type="ECO:0000256" key="7">
    <source>
        <dbReference type="PROSITE-ProRule" id="PRU01240"/>
    </source>
</evidence>
<comment type="similarity">
    <text evidence="2 7">Belongs to the peptidase S8 family.</text>
</comment>
<dbReference type="Pfam" id="PF17936">
    <property type="entry name" value="Big_6"/>
    <property type="match status" value="2"/>
</dbReference>
<protein>
    <recommendedName>
        <fullName evidence="13">Cell wall-associated protease</fullName>
    </recommendedName>
</protein>
<evidence type="ECO:0000256" key="5">
    <source>
        <dbReference type="ARBA" id="ARBA00022801"/>
    </source>
</evidence>
<evidence type="ECO:0000256" key="6">
    <source>
        <dbReference type="ARBA" id="ARBA00022825"/>
    </source>
</evidence>
<keyword evidence="4 7" id="KW-0645">Protease</keyword>
<name>A0ABX4XL41_9LIST</name>
<feature type="active site" description="Charge relay system" evidence="7">
    <location>
        <position position="441"/>
    </location>
</feature>
<comment type="caution">
    <text evidence="11">The sequence shown here is derived from an EMBL/GenBank/DDBJ whole genome shotgun (WGS) entry which is preliminary data.</text>
</comment>
<evidence type="ECO:0008006" key="13">
    <source>
        <dbReference type="Google" id="ProtNLM"/>
    </source>
</evidence>
<gene>
    <name evidence="11" type="ORF">BMT55_12900</name>
</gene>
<dbReference type="Gene3D" id="3.40.50.200">
    <property type="entry name" value="Peptidase S8/S53 domain"/>
    <property type="match status" value="1"/>
</dbReference>
<keyword evidence="12" id="KW-1185">Reference proteome</keyword>
<evidence type="ECO:0000256" key="2">
    <source>
        <dbReference type="ARBA" id="ARBA00011073"/>
    </source>
</evidence>
<dbReference type="EMBL" id="MPDH01000017">
    <property type="protein sequence ID" value="PNP89389.1"/>
    <property type="molecule type" value="Genomic_DNA"/>
</dbReference>
<dbReference type="SUPFAM" id="SSF52743">
    <property type="entry name" value="Subtilisin-like"/>
    <property type="match status" value="1"/>
</dbReference>
<dbReference type="InterPro" id="IPR023828">
    <property type="entry name" value="Peptidase_S8_Ser-AS"/>
</dbReference>
<evidence type="ECO:0000256" key="1">
    <source>
        <dbReference type="ARBA" id="ARBA00004613"/>
    </source>
</evidence>
<dbReference type="InterPro" id="IPR034084">
    <property type="entry name" value="Thermitase-like_dom"/>
</dbReference>
<feature type="domain" description="Peptidase S8/S53" evidence="9">
    <location>
        <begin position="434"/>
        <end position="675"/>
    </location>
</feature>
<dbReference type="PANTHER" id="PTHR43806">
    <property type="entry name" value="PEPTIDASE S8"/>
    <property type="match status" value="1"/>
</dbReference>
<proteinExistence type="inferred from homology"/>
<comment type="subcellular location">
    <subcellularLocation>
        <location evidence="1">Secreted</location>
    </subcellularLocation>
</comment>
<dbReference type="InterPro" id="IPR013783">
    <property type="entry name" value="Ig-like_fold"/>
</dbReference>
<dbReference type="Pfam" id="PF00082">
    <property type="entry name" value="Peptidase_S8"/>
    <property type="match status" value="1"/>
</dbReference>
<evidence type="ECO:0000256" key="3">
    <source>
        <dbReference type="ARBA" id="ARBA00022525"/>
    </source>
</evidence>
<dbReference type="InterPro" id="IPR022398">
    <property type="entry name" value="Peptidase_S8_His-AS"/>
</dbReference>
<feature type="active site" description="Charge relay system" evidence="7">
    <location>
        <position position="478"/>
    </location>
</feature>
<accession>A0ABX4XL41</accession>
<keyword evidence="8" id="KW-0732">Signal</keyword>
<evidence type="ECO:0000313" key="11">
    <source>
        <dbReference type="EMBL" id="PNP89389.1"/>
    </source>
</evidence>
<dbReference type="RefSeq" id="WP_052171337.1">
    <property type="nucleotide sequence ID" value="NZ_BJEY01000016.1"/>
</dbReference>
<dbReference type="PROSITE" id="PS00137">
    <property type="entry name" value="SUBTILASE_HIS"/>
    <property type="match status" value="1"/>
</dbReference>
<evidence type="ECO:0000259" key="9">
    <source>
        <dbReference type="Pfam" id="PF00082"/>
    </source>
</evidence>
<feature type="domain" description="Bacterial Ig" evidence="10">
    <location>
        <begin position="799"/>
        <end position="880"/>
    </location>
</feature>
<reference evidence="11 12" key="1">
    <citation type="submission" date="2016-11" db="EMBL/GenBank/DDBJ databases">
        <title>Whole Genome Sequence of Listeria newyorkensis.</title>
        <authorList>
            <person name="Frink S."/>
            <person name="Morales C."/>
            <person name="Kiang D."/>
        </authorList>
    </citation>
    <scope>NUCLEOTIDE SEQUENCE [LARGE SCALE GENOMIC DNA]</scope>
    <source>
        <strain evidence="11 12">F1604011-044</strain>
    </source>
</reference>
<evidence type="ECO:0000313" key="12">
    <source>
        <dbReference type="Proteomes" id="UP000236500"/>
    </source>
</evidence>
<dbReference type="PROSITE" id="PS00138">
    <property type="entry name" value="SUBTILASE_SER"/>
    <property type="match status" value="1"/>
</dbReference>
<organism evidence="11 12">
    <name type="scientific">Listeria newyorkensis</name>
    <dbReference type="NCBI Taxonomy" id="1497681"/>
    <lineage>
        <taxon>Bacteria</taxon>
        <taxon>Bacillati</taxon>
        <taxon>Bacillota</taxon>
        <taxon>Bacilli</taxon>
        <taxon>Bacillales</taxon>
        <taxon>Listeriaceae</taxon>
        <taxon>Listeria</taxon>
    </lineage>
</organism>